<dbReference type="PRINTS" id="PR01003">
    <property type="entry name" value="FLGFLIH"/>
</dbReference>
<evidence type="ECO:0000256" key="4">
    <source>
        <dbReference type="ARBA" id="ARBA00016507"/>
    </source>
</evidence>
<comment type="function">
    <text evidence="1">Needed for flagellar regrowth and assembly.</text>
</comment>
<evidence type="ECO:0000256" key="1">
    <source>
        <dbReference type="ARBA" id="ARBA00003041"/>
    </source>
</evidence>
<feature type="compositionally biased region" description="Low complexity" evidence="10">
    <location>
        <begin position="213"/>
        <end position="233"/>
    </location>
</feature>
<organism evidence="12 13">
    <name type="scientific">Steroidobacter gossypii</name>
    <dbReference type="NCBI Taxonomy" id="2805490"/>
    <lineage>
        <taxon>Bacteria</taxon>
        <taxon>Pseudomonadati</taxon>
        <taxon>Pseudomonadota</taxon>
        <taxon>Gammaproteobacteria</taxon>
        <taxon>Steroidobacterales</taxon>
        <taxon>Steroidobacteraceae</taxon>
        <taxon>Steroidobacter</taxon>
    </lineage>
</organism>
<keyword evidence="6" id="KW-0963">Cytoplasm</keyword>
<feature type="domain" description="Flagellar assembly protein FliH/Type III secretion system HrpE" evidence="11">
    <location>
        <begin position="69"/>
        <end position="192"/>
    </location>
</feature>
<evidence type="ECO:0000313" key="12">
    <source>
        <dbReference type="EMBL" id="MBM0108323.1"/>
    </source>
</evidence>
<accession>A0ABS1X525</accession>
<feature type="region of interest" description="Disordered" evidence="10">
    <location>
        <begin position="211"/>
        <end position="233"/>
    </location>
</feature>
<gene>
    <name evidence="12" type="ORF">JM946_26630</name>
</gene>
<keyword evidence="12" id="KW-0966">Cell projection</keyword>
<keyword evidence="9" id="KW-1006">Bacterial flagellum protein export</keyword>
<dbReference type="EMBL" id="JAEVLS010000008">
    <property type="protein sequence ID" value="MBM0108323.1"/>
    <property type="molecule type" value="Genomic_DNA"/>
</dbReference>
<dbReference type="InterPro" id="IPR051472">
    <property type="entry name" value="T3SS_Stator/FliH"/>
</dbReference>
<evidence type="ECO:0000256" key="10">
    <source>
        <dbReference type="SAM" id="MobiDB-lite"/>
    </source>
</evidence>
<sequence>MTTAARYELPSISGLAVQGRRAGKTVQELEDLEQRTYDEAFAKGMAEGRAQGLAAIEREMRPQLQQLQAHVERLDAVVSSLARPLQELDPEVEAQLLQLALTIGRHLVRRELRIDPSQVIAIIRETVALLPASARDVRVHLHPEDAAVVREKLATPSGERVWTIAEDPVMGRGGCRVTTDTAQIDARLETRIGSVISALLGDERVTSVRGDDAASAESASADLLASDPDAGTV</sequence>
<comment type="similarity">
    <text evidence="3">Belongs to the FliH family.</text>
</comment>
<comment type="subcellular location">
    <subcellularLocation>
        <location evidence="2">Cytoplasm</location>
    </subcellularLocation>
</comment>
<evidence type="ECO:0000256" key="8">
    <source>
        <dbReference type="ARBA" id="ARBA00022927"/>
    </source>
</evidence>
<keyword evidence="13" id="KW-1185">Reference proteome</keyword>
<dbReference type="RefSeq" id="WP_203170492.1">
    <property type="nucleotide sequence ID" value="NZ_JAEVLS010000008.1"/>
</dbReference>
<dbReference type="InterPro" id="IPR000563">
    <property type="entry name" value="Flag_FliH"/>
</dbReference>
<protein>
    <recommendedName>
        <fullName evidence="4">Flagellar assembly protein FliH</fullName>
    </recommendedName>
</protein>
<keyword evidence="8" id="KW-0653">Protein transport</keyword>
<comment type="caution">
    <text evidence="12">The sequence shown here is derived from an EMBL/GenBank/DDBJ whole genome shotgun (WGS) entry which is preliminary data.</text>
</comment>
<keyword evidence="12" id="KW-0282">Flagellum</keyword>
<evidence type="ECO:0000256" key="3">
    <source>
        <dbReference type="ARBA" id="ARBA00006602"/>
    </source>
</evidence>
<dbReference type="Pfam" id="PF02108">
    <property type="entry name" value="FliH"/>
    <property type="match status" value="1"/>
</dbReference>
<proteinExistence type="inferred from homology"/>
<evidence type="ECO:0000313" key="13">
    <source>
        <dbReference type="Proteomes" id="UP000661077"/>
    </source>
</evidence>
<evidence type="ECO:0000256" key="9">
    <source>
        <dbReference type="ARBA" id="ARBA00023225"/>
    </source>
</evidence>
<dbReference type="PANTHER" id="PTHR34982:SF1">
    <property type="entry name" value="FLAGELLAR ASSEMBLY PROTEIN FLIH"/>
    <property type="match status" value="1"/>
</dbReference>
<evidence type="ECO:0000256" key="2">
    <source>
        <dbReference type="ARBA" id="ARBA00004496"/>
    </source>
</evidence>
<evidence type="ECO:0000259" key="11">
    <source>
        <dbReference type="Pfam" id="PF02108"/>
    </source>
</evidence>
<evidence type="ECO:0000256" key="5">
    <source>
        <dbReference type="ARBA" id="ARBA00022448"/>
    </source>
</evidence>
<dbReference type="Proteomes" id="UP000661077">
    <property type="component" value="Unassembled WGS sequence"/>
</dbReference>
<name>A0ABS1X525_9GAMM</name>
<keyword evidence="7" id="KW-1005">Bacterial flagellum biogenesis</keyword>
<keyword evidence="12" id="KW-0969">Cilium</keyword>
<reference evidence="12 13" key="1">
    <citation type="journal article" date="2021" name="Int. J. Syst. Evol. Microbiol.">
        <title>Steroidobacter gossypii sp. nov., isolated from soil of cotton cropping field.</title>
        <authorList>
            <person name="Huang R."/>
            <person name="Yang S."/>
            <person name="Zhen C."/>
            <person name="Liu W."/>
        </authorList>
    </citation>
    <scope>NUCLEOTIDE SEQUENCE [LARGE SCALE GENOMIC DNA]</scope>
    <source>
        <strain evidence="12 13">S1-65</strain>
    </source>
</reference>
<dbReference type="PANTHER" id="PTHR34982">
    <property type="entry name" value="YOP PROTEINS TRANSLOCATION PROTEIN L"/>
    <property type="match status" value="1"/>
</dbReference>
<evidence type="ECO:0000256" key="6">
    <source>
        <dbReference type="ARBA" id="ARBA00022490"/>
    </source>
</evidence>
<keyword evidence="5" id="KW-0813">Transport</keyword>
<dbReference type="InterPro" id="IPR018035">
    <property type="entry name" value="Flagellar_FliH/T3SS_HrpE"/>
</dbReference>
<evidence type="ECO:0000256" key="7">
    <source>
        <dbReference type="ARBA" id="ARBA00022795"/>
    </source>
</evidence>